<accession>A0ACD5H001</accession>
<keyword evidence="2" id="KW-1185">Reference proteome</keyword>
<sequence>MRIAQVSPLWERVPPPGYGGIELVVAHLTDELVRRGHDVTLFASGDSITQAKLASVAPVALRLNPTVKEPPVYEMMQLGQVLAQAGQFDIIHFHTGFSARPLQKRSKRP</sequence>
<dbReference type="EMBL" id="CP182909">
    <property type="protein sequence ID" value="XPM66568.1"/>
    <property type="molecule type" value="Genomic_DNA"/>
</dbReference>
<keyword evidence="1" id="KW-0808">Transferase</keyword>
<dbReference type="EC" id="2.4.-.-" evidence="1"/>
<evidence type="ECO:0000313" key="2">
    <source>
        <dbReference type="Proteomes" id="UP000095472"/>
    </source>
</evidence>
<proteinExistence type="predicted"/>
<reference evidence="1 2" key="1">
    <citation type="journal article" date="2016" name="Genome Announc.">
        <title>Draft Genome Sequence of the Thermotolerant Cyanobacterium Desertifilum sp. IPPAS B-1220.</title>
        <authorList>
            <person name="Mironov K.S."/>
            <person name="Sinetova M.A."/>
            <person name="Bolatkhan K."/>
            <person name="Zayadan B.K."/>
            <person name="Ustinova V.V."/>
            <person name="Kupriyanova E.V."/>
            <person name="Skrypnik A.N."/>
            <person name="Gogoleva N.E."/>
            <person name="Gogolev Y.V."/>
            <person name="Los D.A."/>
        </authorList>
    </citation>
    <scope>NUCLEOTIDE SEQUENCE [LARGE SCALE GENOMIC DNA]</scope>
    <source>
        <strain evidence="1 2">IPPAS B-1220</strain>
    </source>
</reference>
<name>A0ACD5H001_9CYAN</name>
<gene>
    <name evidence="1" type="ORF">BH720_015545</name>
</gene>
<organism evidence="1 2">
    <name type="scientific">Desertifilum tharense IPPAS B-1220</name>
    <dbReference type="NCBI Taxonomy" id="1781255"/>
    <lineage>
        <taxon>Bacteria</taxon>
        <taxon>Bacillati</taxon>
        <taxon>Cyanobacteriota</taxon>
        <taxon>Cyanophyceae</taxon>
        <taxon>Desertifilales</taxon>
        <taxon>Desertifilaceae</taxon>
        <taxon>Desertifilum</taxon>
    </lineage>
</organism>
<protein>
    <submittedName>
        <fullName evidence="1">Glycosyltransferase</fullName>
        <ecNumber evidence="1">2.4.-.-</ecNumber>
    </submittedName>
</protein>
<dbReference type="Proteomes" id="UP000095472">
    <property type="component" value="Chromosome"/>
</dbReference>
<keyword evidence="1" id="KW-0328">Glycosyltransferase</keyword>
<evidence type="ECO:0000313" key="1">
    <source>
        <dbReference type="EMBL" id="XPM66568.1"/>
    </source>
</evidence>